<sequence>MRKIPVHAFIHEATQLLKADSTGIISNKDIVKQLAWLLFLKHLDKPGNGQELFASQKQEGWHYSWSTWVPRVLQQGATHFEECRRSLREELHPLLGKLFGLKSEYMEINKKFEIFQRLIQLIDEAEFISKSGEDCIAQLYSALLALLAEEDKKKGIFATPPAITRFMVQILDPGSEDIVYDPACGTGDFLLAAERHCTQKKDAIDTNRLYGRDSVEEVVQLARMNMLLHGINAEQVQQQAVESALRIEDTLNRPLFYLNGEVPDASVIMMHPPLGRYSSKAKDAHSPKSSVSFDCYEAWFLQHSWRKMQGYTAYARCGMVVSSAILDGREKQKIQLRKEILQKWNILMVVWLPEIAFSPTSSERTFLLFFDKRPLTKKILHYNLASRLGNRTYTYTESIQDSDFAEILETWKHWKAHLESPEQIQEPDQTEFRWIMRYDPQTFDWLPAHDPYTLLPLPPSTPSQEEQLSPDELLRQIEKNHLQQRQHIQRLQELLSRFSKEGNNV</sequence>
<dbReference type="RefSeq" id="WP_201372659.1">
    <property type="nucleotide sequence ID" value="NZ_BNJG01000002.1"/>
</dbReference>
<dbReference type="InterPro" id="IPR038333">
    <property type="entry name" value="T1MK-like_N_sf"/>
</dbReference>
<evidence type="ECO:0000256" key="5">
    <source>
        <dbReference type="ARBA" id="ARBA00022691"/>
    </source>
</evidence>
<organism evidence="9 10">
    <name type="scientific">Ktedonobacter robiniae</name>
    <dbReference type="NCBI Taxonomy" id="2778365"/>
    <lineage>
        <taxon>Bacteria</taxon>
        <taxon>Bacillati</taxon>
        <taxon>Chloroflexota</taxon>
        <taxon>Ktedonobacteria</taxon>
        <taxon>Ktedonobacterales</taxon>
        <taxon>Ktedonobacteraceae</taxon>
        <taxon>Ktedonobacter</taxon>
    </lineage>
</organism>
<dbReference type="PANTHER" id="PTHR42933">
    <property type="entry name" value="SLR6095 PROTEIN"/>
    <property type="match status" value="1"/>
</dbReference>
<evidence type="ECO:0000256" key="4">
    <source>
        <dbReference type="ARBA" id="ARBA00022679"/>
    </source>
</evidence>
<keyword evidence="4" id="KW-0808">Transferase</keyword>
<feature type="domain" description="DNA methylase adenine-specific" evidence="8">
    <location>
        <begin position="133"/>
        <end position="417"/>
    </location>
</feature>
<evidence type="ECO:0000313" key="10">
    <source>
        <dbReference type="Proteomes" id="UP000654345"/>
    </source>
</evidence>
<dbReference type="InterPro" id="IPR051537">
    <property type="entry name" value="DNA_Adenine_Mtase"/>
</dbReference>
<dbReference type="PANTHER" id="PTHR42933:SF4">
    <property type="entry name" value="TYPE I RESTRICTION ENZYME ECOKI METHYLASE SUBUNIT"/>
    <property type="match status" value="1"/>
</dbReference>
<evidence type="ECO:0000256" key="1">
    <source>
        <dbReference type="ARBA" id="ARBA00006594"/>
    </source>
</evidence>
<dbReference type="GO" id="GO:0008168">
    <property type="term" value="F:methyltransferase activity"/>
    <property type="evidence" value="ECO:0007669"/>
    <property type="project" value="UniProtKB-KW"/>
</dbReference>
<gene>
    <name evidence="9" type="primary">hsdM_2</name>
    <name evidence="9" type="ORF">KSB_45530</name>
</gene>
<dbReference type="SUPFAM" id="SSF53335">
    <property type="entry name" value="S-adenosyl-L-methionine-dependent methyltransferases"/>
    <property type="match status" value="1"/>
</dbReference>
<dbReference type="InterPro" id="IPR003356">
    <property type="entry name" value="DNA_methylase_A-5"/>
</dbReference>
<evidence type="ECO:0000256" key="2">
    <source>
        <dbReference type="ARBA" id="ARBA00011900"/>
    </source>
</evidence>
<dbReference type="InterPro" id="IPR029063">
    <property type="entry name" value="SAM-dependent_MTases_sf"/>
</dbReference>
<comment type="caution">
    <text evidence="9">The sequence shown here is derived from an EMBL/GenBank/DDBJ whole genome shotgun (WGS) entry which is preliminary data.</text>
</comment>
<keyword evidence="10" id="KW-1185">Reference proteome</keyword>
<evidence type="ECO:0000256" key="3">
    <source>
        <dbReference type="ARBA" id="ARBA00022603"/>
    </source>
</evidence>
<dbReference type="GO" id="GO:0032259">
    <property type="term" value="P:methylation"/>
    <property type="evidence" value="ECO:0007669"/>
    <property type="project" value="UniProtKB-KW"/>
</dbReference>
<evidence type="ECO:0000256" key="6">
    <source>
        <dbReference type="ARBA" id="ARBA00022747"/>
    </source>
</evidence>
<evidence type="ECO:0000313" key="9">
    <source>
        <dbReference type="EMBL" id="GHO56078.1"/>
    </source>
</evidence>
<evidence type="ECO:0000256" key="7">
    <source>
        <dbReference type="ARBA" id="ARBA00047942"/>
    </source>
</evidence>
<protein>
    <recommendedName>
        <fullName evidence="2">site-specific DNA-methyltransferase (adenine-specific)</fullName>
        <ecNumber evidence="2">2.1.1.72</ecNumber>
    </recommendedName>
</protein>
<keyword evidence="3 9" id="KW-0489">Methyltransferase</keyword>
<comment type="catalytic activity">
    <reaction evidence="7">
        <text>a 2'-deoxyadenosine in DNA + S-adenosyl-L-methionine = an N(6)-methyl-2'-deoxyadenosine in DNA + S-adenosyl-L-homocysteine + H(+)</text>
        <dbReference type="Rhea" id="RHEA:15197"/>
        <dbReference type="Rhea" id="RHEA-COMP:12418"/>
        <dbReference type="Rhea" id="RHEA-COMP:12419"/>
        <dbReference type="ChEBI" id="CHEBI:15378"/>
        <dbReference type="ChEBI" id="CHEBI:57856"/>
        <dbReference type="ChEBI" id="CHEBI:59789"/>
        <dbReference type="ChEBI" id="CHEBI:90615"/>
        <dbReference type="ChEBI" id="CHEBI:90616"/>
        <dbReference type="EC" id="2.1.1.72"/>
    </reaction>
</comment>
<reference evidence="9 10" key="1">
    <citation type="journal article" date="2021" name="Int. J. Syst. Evol. Microbiol.">
        <title>Reticulibacter mediterranei gen. nov., sp. nov., within the new family Reticulibacteraceae fam. nov., and Ktedonospora formicarum gen. nov., sp. nov., Ktedonobacter robiniae sp. nov., Dictyobacter formicarum sp. nov. and Dictyobacter arantiisoli sp. nov., belonging to the class Ktedonobacteria.</title>
        <authorList>
            <person name="Yabe S."/>
            <person name="Zheng Y."/>
            <person name="Wang C.M."/>
            <person name="Sakai Y."/>
            <person name="Abe K."/>
            <person name="Yokota A."/>
            <person name="Donadio S."/>
            <person name="Cavaletti L."/>
            <person name="Monciardini P."/>
        </authorList>
    </citation>
    <scope>NUCLEOTIDE SEQUENCE [LARGE SCALE GENOMIC DNA]</scope>
    <source>
        <strain evidence="9 10">SOSP1-30</strain>
    </source>
</reference>
<comment type="similarity">
    <text evidence="1">Belongs to the N(4)/N(6)-methyltransferase family.</text>
</comment>
<proteinExistence type="inferred from homology"/>
<accession>A0ABQ3UTQ7</accession>
<dbReference type="Pfam" id="PF02384">
    <property type="entry name" value="N6_Mtase"/>
    <property type="match status" value="1"/>
</dbReference>
<dbReference type="Proteomes" id="UP000654345">
    <property type="component" value="Unassembled WGS sequence"/>
</dbReference>
<dbReference type="PRINTS" id="PR00507">
    <property type="entry name" value="N12N6MTFRASE"/>
</dbReference>
<dbReference type="Gene3D" id="3.40.50.150">
    <property type="entry name" value="Vaccinia Virus protein VP39"/>
    <property type="match status" value="1"/>
</dbReference>
<name>A0ABQ3UTQ7_9CHLR</name>
<dbReference type="EMBL" id="BNJG01000002">
    <property type="protein sequence ID" value="GHO56078.1"/>
    <property type="molecule type" value="Genomic_DNA"/>
</dbReference>
<evidence type="ECO:0000259" key="8">
    <source>
        <dbReference type="Pfam" id="PF02384"/>
    </source>
</evidence>
<dbReference type="Gene3D" id="1.20.1260.30">
    <property type="match status" value="1"/>
</dbReference>
<dbReference type="EC" id="2.1.1.72" evidence="2"/>
<keyword evidence="6" id="KW-0680">Restriction system</keyword>
<keyword evidence="5" id="KW-0949">S-adenosyl-L-methionine</keyword>